<comment type="caution">
    <text evidence="3">The sequence shown here is derived from an EMBL/GenBank/DDBJ whole genome shotgun (WGS) entry which is preliminary data.</text>
</comment>
<evidence type="ECO:0000313" key="3">
    <source>
        <dbReference type="EMBL" id="GJT64236.1"/>
    </source>
</evidence>
<proteinExistence type="predicted"/>
<evidence type="ECO:0000259" key="2">
    <source>
        <dbReference type="Pfam" id="PF13960"/>
    </source>
</evidence>
<feature type="domain" description="DUF4218" evidence="2">
    <location>
        <begin position="49"/>
        <end position="86"/>
    </location>
</feature>
<reference evidence="3" key="2">
    <citation type="submission" date="2022-01" db="EMBL/GenBank/DDBJ databases">
        <authorList>
            <person name="Yamashiro T."/>
            <person name="Shiraishi A."/>
            <person name="Satake H."/>
            <person name="Nakayama K."/>
        </authorList>
    </citation>
    <scope>NUCLEOTIDE SEQUENCE</scope>
</reference>
<dbReference type="Pfam" id="PF13960">
    <property type="entry name" value="DUF4218"/>
    <property type="match status" value="1"/>
</dbReference>
<dbReference type="PANTHER" id="PTHR48451:SF1">
    <property type="entry name" value="DUF4218 DOMAIN-CONTAINING PROTEIN"/>
    <property type="match status" value="1"/>
</dbReference>
<dbReference type="PANTHER" id="PTHR48451">
    <property type="entry name" value="DUF4218 DOMAIN-CONTAINING PROTEIN"/>
    <property type="match status" value="1"/>
</dbReference>
<reference evidence="3" key="1">
    <citation type="journal article" date="2022" name="Int. J. Mol. Sci.">
        <title>Draft Genome of Tanacetum Coccineum: Genomic Comparison of Closely Related Tanacetum-Family Plants.</title>
        <authorList>
            <person name="Yamashiro T."/>
            <person name="Shiraishi A."/>
            <person name="Nakayama K."/>
            <person name="Satake H."/>
        </authorList>
    </citation>
    <scope>NUCLEOTIDE SEQUENCE</scope>
</reference>
<dbReference type="EMBL" id="BQNB010017527">
    <property type="protein sequence ID" value="GJT64236.1"/>
    <property type="molecule type" value="Genomic_DNA"/>
</dbReference>
<feature type="region of interest" description="Disordered" evidence="1">
    <location>
        <begin position="214"/>
        <end position="243"/>
    </location>
</feature>
<dbReference type="Proteomes" id="UP001151760">
    <property type="component" value="Unassembled WGS sequence"/>
</dbReference>
<name>A0ABQ5FLK3_9ASTR</name>
<organism evidence="3 4">
    <name type="scientific">Tanacetum coccineum</name>
    <dbReference type="NCBI Taxonomy" id="301880"/>
    <lineage>
        <taxon>Eukaryota</taxon>
        <taxon>Viridiplantae</taxon>
        <taxon>Streptophyta</taxon>
        <taxon>Embryophyta</taxon>
        <taxon>Tracheophyta</taxon>
        <taxon>Spermatophyta</taxon>
        <taxon>Magnoliopsida</taxon>
        <taxon>eudicotyledons</taxon>
        <taxon>Gunneridae</taxon>
        <taxon>Pentapetalae</taxon>
        <taxon>asterids</taxon>
        <taxon>campanulids</taxon>
        <taxon>Asterales</taxon>
        <taxon>Asteraceae</taxon>
        <taxon>Asteroideae</taxon>
        <taxon>Anthemideae</taxon>
        <taxon>Anthemidinae</taxon>
        <taxon>Tanacetum</taxon>
    </lineage>
</organism>
<feature type="compositionally biased region" description="Basic and acidic residues" evidence="1">
    <location>
        <begin position="214"/>
        <end position="228"/>
    </location>
</feature>
<evidence type="ECO:0000256" key="1">
    <source>
        <dbReference type="SAM" id="MobiDB-lite"/>
    </source>
</evidence>
<evidence type="ECO:0000313" key="4">
    <source>
        <dbReference type="Proteomes" id="UP001151760"/>
    </source>
</evidence>
<protein>
    <submittedName>
        <fullName evidence="3">F-box domain containing protein</fullName>
    </submittedName>
</protein>
<dbReference type="InterPro" id="IPR025452">
    <property type="entry name" value="DUF4218"/>
</dbReference>
<sequence>MTNPKTPPRQDKTCKILLSNPFVANQNLKGRTLKPEAAYSSHQKNRKKFSKPEGSIAEGYVAEEALTLSSHYFRDVTTKFNRLERNVDPPPPTCQFQAFRSVCNTIGLRSFPPFGAKEFNKARWYVLHNSPEIDTYRAQFQRGVIVVENEPDIIHLDNSSDLPPSTSGNDLDNMDDVCTHMGGGGKTVCGEDLHVQLLTYIIRICRGASSTEEKESESPILWRREKPAGRPGKGTRKPVLKMPANKGRPIEIGFEDRVDNTVKVPAGDKARLMATLGTTYNLEPHMRSERWPRIDGYIQAQFGKTYNTNKATLKREHWIKDPETGAYDLDRIRRGKPDEYTDDEWEKYINFWNDPANAQRAETNRLNRSKSTVVSRHGSRSIPLTRHLMKMTSATQEEPPRGTSKIDTFYRLHTVNGYKDGREAPRRRHEQQHSRINGDVRGEKLRGHFLCLGSVLPGYVRLRAELFPHNLRQKQYVDLQDDLDDKPT</sequence>
<gene>
    <name evidence="3" type="ORF">Tco_1015716</name>
</gene>
<accession>A0ABQ5FLK3</accession>
<keyword evidence="4" id="KW-1185">Reference proteome</keyword>